<comment type="caution">
    <text evidence="1">The sequence shown here is derived from an EMBL/GenBank/DDBJ whole genome shotgun (WGS) entry which is preliminary data.</text>
</comment>
<sequence length="107" mass="11568">MRDLFQEGVSSLDCWKLTESGKMVERVRSMRAHGAHGASCATLIALNWSGYGRLGVLSPSRGVCSKGHREHQDLALISPSKRWRSFMHIPATIGCGWEGEAGGAGDV</sequence>
<evidence type="ECO:0000313" key="1">
    <source>
        <dbReference type="EMBL" id="KAB1203698.1"/>
    </source>
</evidence>
<name>A0A6A1UV37_9ROSI</name>
<evidence type="ECO:0000313" key="2">
    <source>
        <dbReference type="Proteomes" id="UP000516437"/>
    </source>
</evidence>
<dbReference type="Proteomes" id="UP000516437">
    <property type="component" value="Chromosome 8"/>
</dbReference>
<reference evidence="1 2" key="1">
    <citation type="journal article" date="2019" name="Plant Biotechnol. J.">
        <title>The red bayberry genome and genetic basis of sex determination.</title>
        <authorList>
            <person name="Jia H.M."/>
            <person name="Jia H.J."/>
            <person name="Cai Q.L."/>
            <person name="Wang Y."/>
            <person name="Zhao H.B."/>
            <person name="Yang W.F."/>
            <person name="Wang G.Y."/>
            <person name="Li Y.H."/>
            <person name="Zhan D.L."/>
            <person name="Shen Y.T."/>
            <person name="Niu Q.F."/>
            <person name="Chang L."/>
            <person name="Qiu J."/>
            <person name="Zhao L."/>
            <person name="Xie H.B."/>
            <person name="Fu W.Y."/>
            <person name="Jin J."/>
            <person name="Li X.W."/>
            <person name="Jiao Y."/>
            <person name="Zhou C.C."/>
            <person name="Tu T."/>
            <person name="Chai C.Y."/>
            <person name="Gao J.L."/>
            <person name="Fan L.J."/>
            <person name="van de Weg E."/>
            <person name="Wang J.Y."/>
            <person name="Gao Z.S."/>
        </authorList>
    </citation>
    <scope>NUCLEOTIDE SEQUENCE [LARGE SCALE GENOMIC DNA]</scope>
    <source>
        <tissue evidence="1">Leaves</tissue>
    </source>
</reference>
<protein>
    <submittedName>
        <fullName evidence="1">Uncharacterized protein</fullName>
    </submittedName>
</protein>
<keyword evidence="2" id="KW-1185">Reference proteome</keyword>
<proteinExistence type="predicted"/>
<dbReference type="AlphaFoldDB" id="A0A6A1UV37"/>
<accession>A0A6A1UV37</accession>
<organism evidence="1 2">
    <name type="scientific">Morella rubra</name>
    <name type="common">Chinese bayberry</name>
    <dbReference type="NCBI Taxonomy" id="262757"/>
    <lineage>
        <taxon>Eukaryota</taxon>
        <taxon>Viridiplantae</taxon>
        <taxon>Streptophyta</taxon>
        <taxon>Embryophyta</taxon>
        <taxon>Tracheophyta</taxon>
        <taxon>Spermatophyta</taxon>
        <taxon>Magnoliopsida</taxon>
        <taxon>eudicotyledons</taxon>
        <taxon>Gunneridae</taxon>
        <taxon>Pentapetalae</taxon>
        <taxon>rosids</taxon>
        <taxon>fabids</taxon>
        <taxon>Fagales</taxon>
        <taxon>Myricaceae</taxon>
        <taxon>Morella</taxon>
    </lineage>
</organism>
<dbReference type="EMBL" id="RXIC02000026">
    <property type="protein sequence ID" value="KAB1203698.1"/>
    <property type="molecule type" value="Genomic_DNA"/>
</dbReference>
<gene>
    <name evidence="1" type="ORF">CJ030_MR8G025483</name>
</gene>